<name>B0TFR1_HELMI</name>
<gene>
    <name evidence="2" type="ORF">HM1_1933</name>
</gene>
<reference evidence="2 3" key="1">
    <citation type="journal article" date="2008" name="J. Bacteriol.">
        <title>The genome of Heliobacterium modesticaldum, a phototrophic representative of the Firmicutes containing the simplest photosynthetic apparatus.</title>
        <authorList>
            <person name="Sattley W.M."/>
            <person name="Madigan M.T."/>
            <person name="Swingley W.D."/>
            <person name="Cheung P.C."/>
            <person name="Clocksin K.M."/>
            <person name="Conrad A.L."/>
            <person name="Dejesa L.C."/>
            <person name="Honchak B.M."/>
            <person name="Jung D.O."/>
            <person name="Karbach L.E."/>
            <person name="Kurdoglu A."/>
            <person name="Lahiri S."/>
            <person name="Mastrian S.D."/>
            <person name="Page L.E."/>
            <person name="Taylor H.L."/>
            <person name="Wang Z.T."/>
            <person name="Raymond J."/>
            <person name="Chen M."/>
            <person name="Blankenship R.E."/>
            <person name="Touchman J.W."/>
        </authorList>
    </citation>
    <scope>NUCLEOTIDE SEQUENCE [LARGE SCALE GENOMIC DNA]</scope>
    <source>
        <strain evidence="3">ATCC 51547 / Ice1</strain>
    </source>
</reference>
<proteinExistence type="predicted"/>
<feature type="compositionally biased region" description="Pro residues" evidence="1">
    <location>
        <begin position="157"/>
        <end position="173"/>
    </location>
</feature>
<dbReference type="EMBL" id="CP000930">
    <property type="protein sequence ID" value="ABZ84491.1"/>
    <property type="molecule type" value="Genomic_DNA"/>
</dbReference>
<evidence type="ECO:0000313" key="3">
    <source>
        <dbReference type="Proteomes" id="UP000008550"/>
    </source>
</evidence>
<dbReference type="HOGENOM" id="CLU_975812_0_0_9"/>
<accession>B0TFR1</accession>
<keyword evidence="3" id="KW-1185">Reference proteome</keyword>
<feature type="compositionally biased region" description="Basic and acidic residues" evidence="1">
    <location>
        <begin position="270"/>
        <end position="285"/>
    </location>
</feature>
<evidence type="ECO:0000313" key="2">
    <source>
        <dbReference type="EMBL" id="ABZ84491.1"/>
    </source>
</evidence>
<feature type="region of interest" description="Disordered" evidence="1">
    <location>
        <begin position="223"/>
        <end position="285"/>
    </location>
</feature>
<feature type="region of interest" description="Disordered" evidence="1">
    <location>
        <begin position="120"/>
        <end position="200"/>
    </location>
</feature>
<evidence type="ECO:0000256" key="1">
    <source>
        <dbReference type="SAM" id="MobiDB-lite"/>
    </source>
</evidence>
<dbReference type="AlphaFoldDB" id="B0TFR1"/>
<organism evidence="2 3">
    <name type="scientific">Heliobacterium modesticaldum (strain ATCC 51547 / Ice1)</name>
    <dbReference type="NCBI Taxonomy" id="498761"/>
    <lineage>
        <taxon>Bacteria</taxon>
        <taxon>Bacillati</taxon>
        <taxon>Bacillota</taxon>
        <taxon>Clostridia</taxon>
        <taxon>Eubacteriales</taxon>
        <taxon>Heliobacteriaceae</taxon>
        <taxon>Heliomicrobium</taxon>
    </lineage>
</organism>
<protein>
    <submittedName>
        <fullName evidence="2">Uncharacterized protein</fullName>
    </submittedName>
</protein>
<dbReference type="KEGG" id="hmo:HM1_1933"/>
<sequence>MSERTYSRGPEETMGIAPARRQPDCRYACPQEPYLLQAMHRQVCRMVQARCAEMYSRLYHDMRSTVSDMMRTIEQRGYCPSLVAPDYPVSPGLPGYPGMVPSPGSGPWSRPASPVLQSWFPMPTAPGAPERPGACSLPDSPSPGEQPAEQMAEREPLPTPASAPAPGSRPLPRPSRRPTLIIPTNSDEKPAPTSSIKVTFGPDSVQTIAPAEEQEAILLAAVTNDDIDAPAEESVSGAEKTTEPMASSEAKAEESAKVSLLEIADEGSDDEKKGGQEDKRGLPSR</sequence>
<dbReference type="Proteomes" id="UP000008550">
    <property type="component" value="Chromosome"/>
</dbReference>